<dbReference type="Proteomes" id="UP000000683">
    <property type="component" value="Chromosome"/>
</dbReference>
<dbReference type="SUPFAM" id="SSF81606">
    <property type="entry name" value="PP2C-like"/>
    <property type="match status" value="1"/>
</dbReference>
<organism evidence="1 2">
    <name type="scientific">Alteromonas naphthalenivorans</name>
    <dbReference type="NCBI Taxonomy" id="715451"/>
    <lineage>
        <taxon>Bacteria</taxon>
        <taxon>Pseudomonadati</taxon>
        <taxon>Pseudomonadota</taxon>
        <taxon>Gammaproteobacteria</taxon>
        <taxon>Alteromonadales</taxon>
        <taxon>Alteromonadaceae</taxon>
        <taxon>Alteromonas/Salinimonas group</taxon>
        <taxon>Alteromonas</taxon>
    </lineage>
</organism>
<dbReference type="RefSeq" id="WP_013783549.1">
    <property type="nucleotide sequence ID" value="NC_015554.1"/>
</dbReference>
<keyword evidence="2" id="KW-1185">Reference proteome</keyword>
<dbReference type="EMBL" id="CP002339">
    <property type="protein sequence ID" value="AEF02608.1"/>
    <property type="molecule type" value="Genomic_DNA"/>
</dbReference>
<dbReference type="AlphaFoldDB" id="F5Z426"/>
<evidence type="ECO:0000313" key="2">
    <source>
        <dbReference type="Proteomes" id="UP000000683"/>
    </source>
</evidence>
<reference evidence="1 2" key="1">
    <citation type="journal article" date="2011" name="J. Bacteriol.">
        <title>Complete genome sequence of the polycyclic aromatic hydrocarbon-degrading bacterium Alteromonas sp. strain SN2.</title>
        <authorList>
            <person name="Jin H.M."/>
            <person name="Jeong H."/>
            <person name="Moon E.J."/>
            <person name="Math R.K."/>
            <person name="Lee K."/>
            <person name="Kim H.J."/>
            <person name="Jeon C.O."/>
            <person name="Oh T.K."/>
            <person name="Kim J.F."/>
        </authorList>
    </citation>
    <scope>NUCLEOTIDE SEQUENCE [LARGE SCALE GENOMIC DNA]</scope>
    <source>
        <strain evidence="2">JCM 17741 / KACC 18427 / KCTC 11700BP / SN2</strain>
    </source>
</reference>
<gene>
    <name evidence="1" type="ordered locus">ambt_05300</name>
</gene>
<dbReference type="OrthoDB" id="9801841at2"/>
<dbReference type="InterPro" id="IPR036457">
    <property type="entry name" value="PPM-type-like_dom_sf"/>
</dbReference>
<dbReference type="eggNOG" id="COG0631">
    <property type="taxonomic scope" value="Bacteria"/>
</dbReference>
<sequence>MTEVLVMQTGAGSIESVNADFVHSWAIEEGHAYLVCDGIVHTEETREAVIEFAEKLSAEDWCYVNDREMQLSGNVLKAIDCMSPHHDGRAFCCSIILIFDGYYVAGWCGDCRIGNVTLSALEWLTTDDVPFLKMYQDGVIDYEFYLKSRHLLSCKLKVGQNNIGCVKTFSGTLANCKNLILCSDGFWSEVNLLNESIREHFSVEISNEVNRLARDGIDNFSVIVLDV</sequence>
<dbReference type="Gene3D" id="3.60.40.10">
    <property type="entry name" value="PPM-type phosphatase domain"/>
    <property type="match status" value="1"/>
</dbReference>
<dbReference type="KEGG" id="alt:ambt_05300"/>
<evidence type="ECO:0000313" key="1">
    <source>
        <dbReference type="EMBL" id="AEF02608.1"/>
    </source>
</evidence>
<protein>
    <recommendedName>
        <fullName evidence="3">PPM-type phosphatase domain-containing protein</fullName>
    </recommendedName>
</protein>
<name>F5Z426_ALTNA</name>
<accession>F5Z426</accession>
<proteinExistence type="predicted"/>
<evidence type="ECO:0008006" key="3">
    <source>
        <dbReference type="Google" id="ProtNLM"/>
    </source>
</evidence>
<dbReference type="HOGENOM" id="CLU_1217747_0_0_6"/>